<dbReference type="Gene3D" id="3.40.50.1010">
    <property type="entry name" value="5'-nuclease"/>
    <property type="match status" value="1"/>
</dbReference>
<protein>
    <recommendedName>
        <fullName evidence="1">PIN domain-containing protein</fullName>
    </recommendedName>
</protein>
<evidence type="ECO:0000259" key="1">
    <source>
        <dbReference type="Pfam" id="PF01850"/>
    </source>
</evidence>
<comment type="caution">
    <text evidence="2">The sequence shown here is derived from an EMBL/GenBank/DDBJ whole genome shotgun (WGS) entry which is preliminary data.</text>
</comment>
<name>A0A1U7P579_9DEIO</name>
<gene>
    <name evidence="2" type="ORF">BOO71_0000028</name>
</gene>
<evidence type="ECO:0000313" key="3">
    <source>
        <dbReference type="Proteomes" id="UP000186607"/>
    </source>
</evidence>
<reference evidence="2 3" key="1">
    <citation type="submission" date="2017-01" db="EMBL/GenBank/DDBJ databases">
        <title>Genome Analysis of Deinococcus marmoris KOPRI26562.</title>
        <authorList>
            <person name="Kim J.H."/>
            <person name="Oh H.-M."/>
        </authorList>
    </citation>
    <scope>NUCLEOTIDE SEQUENCE [LARGE SCALE GENOMIC DNA]</scope>
    <source>
        <strain evidence="2 3">KOPRI26562</strain>
    </source>
</reference>
<dbReference type="InterPro" id="IPR029060">
    <property type="entry name" value="PIN-like_dom_sf"/>
</dbReference>
<accession>A0A1U7P579</accession>
<dbReference type="RefSeq" id="WP_254842966.1">
    <property type="nucleotide sequence ID" value="NZ_MSTI01000002.1"/>
</dbReference>
<dbReference type="STRING" id="249408.BOO71_0000028"/>
<keyword evidence="3" id="KW-1185">Reference proteome</keyword>
<dbReference type="InterPro" id="IPR002716">
    <property type="entry name" value="PIN_dom"/>
</dbReference>
<dbReference type="AlphaFoldDB" id="A0A1U7P579"/>
<proteinExistence type="predicted"/>
<evidence type="ECO:0000313" key="2">
    <source>
        <dbReference type="EMBL" id="OLV20324.1"/>
    </source>
</evidence>
<dbReference type="EMBL" id="MSTI01000002">
    <property type="protein sequence ID" value="OLV20324.1"/>
    <property type="molecule type" value="Genomic_DNA"/>
</dbReference>
<dbReference type="Proteomes" id="UP000186607">
    <property type="component" value="Unassembled WGS sequence"/>
</dbReference>
<dbReference type="Pfam" id="PF01850">
    <property type="entry name" value="PIN"/>
    <property type="match status" value="1"/>
</dbReference>
<organism evidence="2 3">
    <name type="scientific">Deinococcus marmoris</name>
    <dbReference type="NCBI Taxonomy" id="249408"/>
    <lineage>
        <taxon>Bacteria</taxon>
        <taxon>Thermotogati</taxon>
        <taxon>Deinococcota</taxon>
        <taxon>Deinococci</taxon>
        <taxon>Deinococcales</taxon>
        <taxon>Deinococcaceae</taxon>
        <taxon>Deinococcus</taxon>
    </lineage>
</organism>
<dbReference type="SUPFAM" id="SSF88723">
    <property type="entry name" value="PIN domain-like"/>
    <property type="match status" value="1"/>
</dbReference>
<feature type="domain" description="PIN" evidence="1">
    <location>
        <begin position="5"/>
        <end position="122"/>
    </location>
</feature>
<sequence length="136" mass="15086">MSRPVLLDASALMAFIRQEPGGERVLAELATGQRDHLVCAAQLVEVEGKLVSDGRFTPQQVRARLHQLGQVLEVKPFEVRAQRAAAFYYARRRPYDLSLGDALCLGLAEVLEADVLTAEQSWATLPDLPFTVELIR</sequence>